<sequence length="155" mass="15677">MSFTNSNDYITGRKPVVYPAGAEIVAVRFPLAVLAADLALNNAGQIGILPAGCIPVDVQVDGTDVDTGAAAMVLQVGILNAAGTDLSTDAADGGKNWGSTVAANTDFQQRLTFNGNALANVQPSAVDRRIGLKVSTAPTAAAAGTLGVTVFYRAA</sequence>
<dbReference type="Proteomes" id="UP000231501">
    <property type="component" value="Unassembled WGS sequence"/>
</dbReference>
<evidence type="ECO:0000313" key="1">
    <source>
        <dbReference type="EMBL" id="PIM52093.1"/>
    </source>
</evidence>
<dbReference type="AlphaFoldDB" id="A0A2G9C6N6"/>
<organism evidence="1 2">
    <name type="scientific">Roseateles chitinivorans</name>
    <dbReference type="NCBI Taxonomy" id="2917965"/>
    <lineage>
        <taxon>Bacteria</taxon>
        <taxon>Pseudomonadati</taxon>
        <taxon>Pseudomonadota</taxon>
        <taxon>Betaproteobacteria</taxon>
        <taxon>Burkholderiales</taxon>
        <taxon>Sphaerotilaceae</taxon>
        <taxon>Roseateles</taxon>
    </lineage>
</organism>
<name>A0A2G9C6N6_9BURK</name>
<keyword evidence="2" id="KW-1185">Reference proteome</keyword>
<reference evidence="1 2" key="1">
    <citation type="submission" date="2017-11" db="EMBL/GenBank/DDBJ databases">
        <title>Draft genome sequence of Mitsuaria sp. HWN-4.</title>
        <authorList>
            <person name="Gundlapally S.R."/>
        </authorList>
    </citation>
    <scope>NUCLEOTIDE SEQUENCE [LARGE SCALE GENOMIC DNA]</scope>
    <source>
        <strain evidence="1 2">HWN-4</strain>
    </source>
</reference>
<protein>
    <submittedName>
        <fullName evidence="1">Uncharacterized protein</fullName>
    </submittedName>
</protein>
<evidence type="ECO:0000313" key="2">
    <source>
        <dbReference type="Proteomes" id="UP000231501"/>
    </source>
</evidence>
<accession>A0A2G9C6N6</accession>
<dbReference type="OrthoDB" id="8913179at2"/>
<gene>
    <name evidence="1" type="ORF">CS062_16190</name>
</gene>
<dbReference type="EMBL" id="PEOG01000045">
    <property type="protein sequence ID" value="PIM52093.1"/>
    <property type="molecule type" value="Genomic_DNA"/>
</dbReference>
<proteinExistence type="predicted"/>
<dbReference type="RefSeq" id="WP_099862646.1">
    <property type="nucleotide sequence ID" value="NZ_PEOG01000045.1"/>
</dbReference>
<comment type="caution">
    <text evidence="1">The sequence shown here is derived from an EMBL/GenBank/DDBJ whole genome shotgun (WGS) entry which is preliminary data.</text>
</comment>